<feature type="non-terminal residue" evidence="1">
    <location>
        <position position="57"/>
    </location>
</feature>
<dbReference type="EMBL" id="UYRV01124573">
    <property type="protein sequence ID" value="VDN34427.1"/>
    <property type="molecule type" value="Genomic_DNA"/>
</dbReference>
<sequence length="57" mass="6154">MEVGIPKFMDAGLFAYSILISCKTFQARHGFGGCGLNEIYNNCTSQCGDPECGNSEQ</sequence>
<proteinExistence type="predicted"/>
<protein>
    <submittedName>
        <fullName evidence="1">Uncharacterized protein</fullName>
    </submittedName>
</protein>
<keyword evidence="2" id="KW-1185">Reference proteome</keyword>
<organism evidence="1 2">
    <name type="scientific">Cylicostephanus goldi</name>
    <name type="common">Nematode worm</name>
    <dbReference type="NCBI Taxonomy" id="71465"/>
    <lineage>
        <taxon>Eukaryota</taxon>
        <taxon>Metazoa</taxon>
        <taxon>Ecdysozoa</taxon>
        <taxon>Nematoda</taxon>
        <taxon>Chromadorea</taxon>
        <taxon>Rhabditida</taxon>
        <taxon>Rhabditina</taxon>
        <taxon>Rhabditomorpha</taxon>
        <taxon>Strongyloidea</taxon>
        <taxon>Strongylidae</taxon>
        <taxon>Cylicostephanus</taxon>
    </lineage>
</organism>
<evidence type="ECO:0000313" key="1">
    <source>
        <dbReference type="EMBL" id="VDN34427.1"/>
    </source>
</evidence>
<dbReference type="AlphaFoldDB" id="A0A3P7NIR7"/>
<evidence type="ECO:0000313" key="2">
    <source>
        <dbReference type="Proteomes" id="UP000271889"/>
    </source>
</evidence>
<dbReference type="Proteomes" id="UP000271889">
    <property type="component" value="Unassembled WGS sequence"/>
</dbReference>
<dbReference type="PROSITE" id="PS51257">
    <property type="entry name" value="PROKAR_LIPOPROTEIN"/>
    <property type="match status" value="1"/>
</dbReference>
<reference evidence="1 2" key="1">
    <citation type="submission" date="2018-11" db="EMBL/GenBank/DDBJ databases">
        <authorList>
            <consortium name="Pathogen Informatics"/>
        </authorList>
    </citation>
    <scope>NUCLEOTIDE SEQUENCE [LARGE SCALE GENOMIC DNA]</scope>
</reference>
<accession>A0A3P7NIR7</accession>
<gene>
    <name evidence="1" type="ORF">CGOC_LOCUS12626</name>
</gene>
<name>A0A3P7NIR7_CYLGO</name>